<dbReference type="AlphaFoldDB" id="A0A7W9SU59"/>
<comment type="caution">
    <text evidence="2">The sequence shown here is derived from an EMBL/GenBank/DDBJ whole genome shotgun (WGS) entry which is preliminary data.</text>
</comment>
<keyword evidence="3" id="KW-1185">Reference proteome</keyword>
<accession>A0A7W9SU59</accession>
<feature type="domain" description="NAD(P)-binding" evidence="1">
    <location>
        <begin position="4"/>
        <end position="325"/>
    </location>
</feature>
<dbReference type="InterPro" id="IPR036291">
    <property type="entry name" value="NAD(P)-bd_dom_sf"/>
</dbReference>
<proteinExistence type="predicted"/>
<reference evidence="2 3" key="1">
    <citation type="submission" date="2020-08" db="EMBL/GenBank/DDBJ databases">
        <title>Genomic Encyclopedia of Type Strains, Phase IV (KMG-IV): sequencing the most valuable type-strain genomes for metagenomic binning, comparative biology and taxonomic classification.</title>
        <authorList>
            <person name="Goeker M."/>
        </authorList>
    </citation>
    <scope>NUCLEOTIDE SEQUENCE [LARGE SCALE GENOMIC DNA]</scope>
    <source>
        <strain evidence="2 3">DSM 23562</strain>
    </source>
</reference>
<dbReference type="Pfam" id="PF16363">
    <property type="entry name" value="GDP_Man_Dehyd"/>
    <property type="match status" value="1"/>
</dbReference>
<evidence type="ECO:0000259" key="1">
    <source>
        <dbReference type="Pfam" id="PF16363"/>
    </source>
</evidence>
<dbReference type="PANTHER" id="PTHR43000">
    <property type="entry name" value="DTDP-D-GLUCOSE 4,6-DEHYDRATASE-RELATED"/>
    <property type="match status" value="1"/>
</dbReference>
<dbReference type="EMBL" id="JACHGW010000004">
    <property type="protein sequence ID" value="MBB6052403.1"/>
    <property type="molecule type" value="Genomic_DNA"/>
</dbReference>
<dbReference type="RefSeq" id="WP_184201386.1">
    <property type="nucleotide sequence ID" value="NZ_JACHGW010000004.1"/>
</dbReference>
<evidence type="ECO:0000313" key="3">
    <source>
        <dbReference type="Proteomes" id="UP000520814"/>
    </source>
</evidence>
<dbReference type="SUPFAM" id="SSF51735">
    <property type="entry name" value="NAD(P)-binding Rossmann-fold domains"/>
    <property type="match status" value="1"/>
</dbReference>
<dbReference type="GO" id="GO:0047732">
    <property type="term" value="F:CDP-abequose epimerase activity"/>
    <property type="evidence" value="ECO:0007669"/>
    <property type="project" value="UniProtKB-EC"/>
</dbReference>
<evidence type="ECO:0000313" key="2">
    <source>
        <dbReference type="EMBL" id="MBB6052403.1"/>
    </source>
</evidence>
<keyword evidence="2" id="KW-0413">Isomerase</keyword>
<sequence>MKVIITGVAGFIGGHAARRFLAQGAEVVGIDNLSRRGNAENLDELRQLPGKFTFVFGDIRNENDMMRVFAAHTDADVVLHLAGQVAVTTSVTNPRMDFEANALGTFNLLEATRQHCPTAAFLYSSTNKVYGGMEQIVIIEKDGRYAYRDIPEGMVEETPLDFHSPYGCSKGTGDQYVRDYARIYGLKTVVFRQSCIYGTHQFGIEDQGWVAWFTIATILGKPITLYGDGKQVRDVLWVDDLIDLYQAAIAKIDVAAGKVYNAGGGLANTMSLRELLSYLEELAGHPIRPAEAQWRPGDQKVFIADCTRVREELGWSPKVGPKEGVGRLWSWTHPNRALLEKVLG</sequence>
<dbReference type="Proteomes" id="UP000520814">
    <property type="component" value="Unassembled WGS sequence"/>
</dbReference>
<name>A0A7W9SU59_ARMRO</name>
<dbReference type="Gene3D" id="3.40.50.720">
    <property type="entry name" value="NAD(P)-binding Rossmann-like Domain"/>
    <property type="match status" value="1"/>
</dbReference>
<dbReference type="EC" id="5.1.3.10" evidence="2"/>
<organism evidence="2 3">
    <name type="scientific">Armatimonas rosea</name>
    <dbReference type="NCBI Taxonomy" id="685828"/>
    <lineage>
        <taxon>Bacteria</taxon>
        <taxon>Bacillati</taxon>
        <taxon>Armatimonadota</taxon>
        <taxon>Armatimonadia</taxon>
        <taxon>Armatimonadales</taxon>
        <taxon>Armatimonadaceae</taxon>
        <taxon>Armatimonas</taxon>
    </lineage>
</organism>
<protein>
    <submittedName>
        <fullName evidence="2">CDP-paratose 2-epimerase</fullName>
        <ecNumber evidence="2">5.1.3.10</ecNumber>
    </submittedName>
</protein>
<gene>
    <name evidence="2" type="ORF">HNQ39_004224</name>
</gene>
<dbReference type="InterPro" id="IPR016040">
    <property type="entry name" value="NAD(P)-bd_dom"/>
</dbReference>